<proteinExistence type="predicted"/>
<feature type="region of interest" description="Disordered" evidence="1">
    <location>
        <begin position="43"/>
        <end position="79"/>
    </location>
</feature>
<evidence type="ECO:0000313" key="3">
    <source>
        <dbReference type="Proteomes" id="UP000198951"/>
    </source>
</evidence>
<evidence type="ECO:0000313" key="2">
    <source>
        <dbReference type="EMBL" id="SEA21475.1"/>
    </source>
</evidence>
<accession>A0A1H3ZCZ4</accession>
<reference evidence="3" key="1">
    <citation type="submission" date="2016-10" db="EMBL/GenBank/DDBJ databases">
        <authorList>
            <person name="Varghese N."/>
            <person name="Submissions S."/>
        </authorList>
    </citation>
    <scope>NUCLEOTIDE SEQUENCE [LARGE SCALE GENOMIC DNA]</scope>
    <source>
        <strain evidence="3">DSM 22376</strain>
    </source>
</reference>
<dbReference type="RefSeq" id="WP_091085752.1">
    <property type="nucleotide sequence ID" value="NZ_FNRD01000002.1"/>
</dbReference>
<evidence type="ECO:0008006" key="4">
    <source>
        <dbReference type="Google" id="ProtNLM"/>
    </source>
</evidence>
<dbReference type="EMBL" id="FNRD01000002">
    <property type="protein sequence ID" value="SEA21475.1"/>
    <property type="molecule type" value="Genomic_DNA"/>
</dbReference>
<dbReference type="Proteomes" id="UP000198951">
    <property type="component" value="Unassembled WGS sequence"/>
</dbReference>
<evidence type="ECO:0000256" key="1">
    <source>
        <dbReference type="SAM" id="MobiDB-lite"/>
    </source>
</evidence>
<keyword evidence="3" id="KW-1185">Reference proteome</keyword>
<name>A0A1H3ZCZ4_9FLAO</name>
<protein>
    <recommendedName>
        <fullName evidence="4">Lipoprotein</fullName>
    </recommendedName>
</protein>
<dbReference type="PROSITE" id="PS51257">
    <property type="entry name" value="PROKAR_LIPOPROTEIN"/>
    <property type="match status" value="1"/>
</dbReference>
<gene>
    <name evidence="2" type="ORF">SAMN05443667_102352</name>
</gene>
<dbReference type="OrthoDB" id="1362152at2"/>
<dbReference type="AlphaFoldDB" id="A0A1H3ZCZ4"/>
<sequence length="174" mass="20245">MTRFILIIVLSLTLFSCNDQKAKQEELVLKAKELQLQEKELELREKDLPTEAPDTTQTSLNEQEVGVETQTASTDTNNKEKSKIRKLRFLYYSNVSLRAYFDDGSIIDCPRCKLTKENVLSLQNNTAEKAVQTYVIEKDGSLLVDGWKYEYPSVNKDEDYEGWAMINYKWHVKY</sequence>
<organism evidence="2 3">
    <name type="scientific">Flavobacterium gillisiae</name>
    <dbReference type="NCBI Taxonomy" id="150146"/>
    <lineage>
        <taxon>Bacteria</taxon>
        <taxon>Pseudomonadati</taxon>
        <taxon>Bacteroidota</taxon>
        <taxon>Flavobacteriia</taxon>
        <taxon>Flavobacteriales</taxon>
        <taxon>Flavobacteriaceae</taxon>
        <taxon>Flavobacterium</taxon>
    </lineage>
</organism>
<feature type="compositionally biased region" description="Polar residues" evidence="1">
    <location>
        <begin position="53"/>
        <end position="76"/>
    </location>
</feature>